<dbReference type="Proteomes" id="UP000501802">
    <property type="component" value="Chromosome"/>
</dbReference>
<name>A0A6G9AVW1_9BACT</name>
<reference evidence="1 2" key="1">
    <citation type="submission" date="2020-03" db="EMBL/GenBank/DDBJ databases">
        <authorList>
            <person name="Kim M.K."/>
        </authorList>
    </citation>
    <scope>NUCLEOTIDE SEQUENCE [LARGE SCALE GENOMIC DNA]</scope>
    <source>
        <strain evidence="1 2">BT328</strain>
    </source>
</reference>
<proteinExistence type="predicted"/>
<dbReference type="KEGG" id="spib:G8759_29560"/>
<organism evidence="1 2">
    <name type="scientific">Spirosoma aureum</name>
    <dbReference type="NCBI Taxonomy" id="2692134"/>
    <lineage>
        <taxon>Bacteria</taxon>
        <taxon>Pseudomonadati</taxon>
        <taxon>Bacteroidota</taxon>
        <taxon>Cytophagia</taxon>
        <taxon>Cytophagales</taxon>
        <taxon>Cytophagaceae</taxon>
        <taxon>Spirosoma</taxon>
    </lineage>
</organism>
<evidence type="ECO:0000313" key="1">
    <source>
        <dbReference type="EMBL" id="QIP16498.1"/>
    </source>
</evidence>
<accession>A0A6G9AVW1</accession>
<protein>
    <submittedName>
        <fullName evidence="1">Uncharacterized protein</fullName>
    </submittedName>
</protein>
<dbReference type="AlphaFoldDB" id="A0A6G9AVW1"/>
<evidence type="ECO:0000313" key="2">
    <source>
        <dbReference type="Proteomes" id="UP000501802"/>
    </source>
</evidence>
<dbReference type="RefSeq" id="WP_167216450.1">
    <property type="nucleotide sequence ID" value="NZ_CP050063.1"/>
</dbReference>
<dbReference type="EMBL" id="CP050063">
    <property type="protein sequence ID" value="QIP16498.1"/>
    <property type="molecule type" value="Genomic_DNA"/>
</dbReference>
<gene>
    <name evidence="1" type="ORF">G8759_29560</name>
</gene>
<sequence length="85" mass="10028">MHKKIVRSKGLIGRLYESAKPFEKQMFRAELLKAQEQYGKNYPKLFRDHYQYCENAADVLSIYIDSARKYLGYVDEQPLTTTLMS</sequence>
<keyword evidence="2" id="KW-1185">Reference proteome</keyword>